<comment type="similarity">
    <text evidence="3">Belongs to the MsrB Met sulfoxide reductase family.</text>
</comment>
<dbReference type="HAMAP" id="MF_01400">
    <property type="entry name" value="MsrB"/>
    <property type="match status" value="1"/>
</dbReference>
<dbReference type="Pfam" id="PF01641">
    <property type="entry name" value="SelR"/>
    <property type="match status" value="1"/>
</dbReference>
<dbReference type="Proteomes" id="UP001595799">
    <property type="component" value="Unassembled WGS sequence"/>
</dbReference>
<keyword evidence="1 3" id="KW-0560">Oxidoreductase</keyword>
<feature type="binding site" evidence="3">
    <location>
        <position position="96"/>
    </location>
    <ligand>
        <name>Zn(2+)</name>
        <dbReference type="ChEBI" id="CHEBI:29105"/>
    </ligand>
</feature>
<feature type="binding site" evidence="3">
    <location>
        <position position="47"/>
    </location>
    <ligand>
        <name>Zn(2+)</name>
        <dbReference type="ChEBI" id="CHEBI:29105"/>
    </ligand>
</feature>
<feature type="binding site" evidence="3">
    <location>
        <position position="99"/>
    </location>
    <ligand>
        <name>Zn(2+)</name>
        <dbReference type="ChEBI" id="CHEBI:29105"/>
    </ligand>
</feature>
<dbReference type="RefSeq" id="WP_382423095.1">
    <property type="nucleotide sequence ID" value="NZ_JBHSCW010000008.1"/>
</dbReference>
<comment type="cofactor">
    <cofactor evidence="3">
        <name>Zn(2+)</name>
        <dbReference type="ChEBI" id="CHEBI:29105"/>
    </cofactor>
    <text evidence="3">Binds 1 zinc ion per subunit. The zinc ion is important for the structural integrity of the protein.</text>
</comment>
<reference evidence="7" key="1">
    <citation type="journal article" date="2019" name="Int. J. Syst. Evol. Microbiol.">
        <title>The Global Catalogue of Microorganisms (GCM) 10K type strain sequencing project: providing services to taxonomists for standard genome sequencing and annotation.</title>
        <authorList>
            <consortium name="The Broad Institute Genomics Platform"/>
            <consortium name="The Broad Institute Genome Sequencing Center for Infectious Disease"/>
            <person name="Wu L."/>
            <person name="Ma J."/>
        </authorList>
    </citation>
    <scope>NUCLEOTIDE SEQUENCE [LARGE SCALE GENOMIC DNA]</scope>
    <source>
        <strain evidence="7">CECT 8472</strain>
    </source>
</reference>
<feature type="binding site" evidence="3">
    <location>
        <position position="50"/>
    </location>
    <ligand>
        <name>Zn(2+)</name>
        <dbReference type="ChEBI" id="CHEBI:29105"/>
    </ligand>
</feature>
<feature type="region of interest" description="Disordered" evidence="4">
    <location>
        <begin position="1"/>
        <end position="37"/>
    </location>
</feature>
<comment type="catalytic activity">
    <reaction evidence="2 3">
        <text>L-methionyl-[protein] + [thioredoxin]-disulfide + H2O = L-methionyl-(R)-S-oxide-[protein] + [thioredoxin]-dithiol</text>
        <dbReference type="Rhea" id="RHEA:24164"/>
        <dbReference type="Rhea" id="RHEA-COMP:10698"/>
        <dbReference type="Rhea" id="RHEA-COMP:10700"/>
        <dbReference type="Rhea" id="RHEA-COMP:12313"/>
        <dbReference type="Rhea" id="RHEA-COMP:12314"/>
        <dbReference type="ChEBI" id="CHEBI:15377"/>
        <dbReference type="ChEBI" id="CHEBI:16044"/>
        <dbReference type="ChEBI" id="CHEBI:29950"/>
        <dbReference type="ChEBI" id="CHEBI:45764"/>
        <dbReference type="ChEBI" id="CHEBI:50058"/>
        <dbReference type="EC" id="1.8.4.12"/>
    </reaction>
</comment>
<evidence type="ECO:0000313" key="6">
    <source>
        <dbReference type="EMBL" id="MFC4352736.1"/>
    </source>
</evidence>
<feature type="domain" description="MsrB" evidence="5">
    <location>
        <begin position="8"/>
        <end position="130"/>
    </location>
</feature>
<evidence type="ECO:0000256" key="2">
    <source>
        <dbReference type="ARBA" id="ARBA00048488"/>
    </source>
</evidence>
<evidence type="ECO:0000256" key="3">
    <source>
        <dbReference type="HAMAP-Rule" id="MF_01400"/>
    </source>
</evidence>
<feature type="compositionally biased region" description="Basic and acidic residues" evidence="4">
    <location>
        <begin position="17"/>
        <end position="29"/>
    </location>
</feature>
<keyword evidence="3" id="KW-0862">Zinc</keyword>
<accession>A0ABV8UPQ4</accession>
<comment type="caution">
    <text evidence="6">The sequence shown here is derived from an EMBL/GenBank/DDBJ whole genome shotgun (WGS) entry which is preliminary data.</text>
</comment>
<proteinExistence type="inferred from homology"/>
<keyword evidence="3" id="KW-0479">Metal-binding</keyword>
<keyword evidence="7" id="KW-1185">Reference proteome</keyword>
<dbReference type="GO" id="GO:0033743">
    <property type="term" value="F:peptide-methionine (R)-S-oxide reductase activity"/>
    <property type="evidence" value="ECO:0007669"/>
    <property type="project" value="UniProtKB-EC"/>
</dbReference>
<dbReference type="NCBIfam" id="TIGR00357">
    <property type="entry name" value="peptide-methionine (R)-S-oxide reductase MsrB"/>
    <property type="match status" value="1"/>
</dbReference>
<feature type="active site" description="Nucleophile" evidence="3">
    <location>
        <position position="119"/>
    </location>
</feature>
<dbReference type="PANTHER" id="PTHR10173">
    <property type="entry name" value="METHIONINE SULFOXIDE REDUCTASE"/>
    <property type="match status" value="1"/>
</dbReference>
<dbReference type="PANTHER" id="PTHR10173:SF57">
    <property type="entry name" value="PEPTIDE-METHIONINE (R)-S-OXIDE REDUCTASE"/>
    <property type="match status" value="1"/>
</dbReference>
<dbReference type="EC" id="1.8.4.12" evidence="3"/>
<dbReference type="InterPro" id="IPR002579">
    <property type="entry name" value="Met_Sox_Rdtase_MsrB_dom"/>
</dbReference>
<evidence type="ECO:0000313" key="7">
    <source>
        <dbReference type="Proteomes" id="UP001595799"/>
    </source>
</evidence>
<evidence type="ECO:0000259" key="5">
    <source>
        <dbReference type="PROSITE" id="PS51790"/>
    </source>
</evidence>
<organism evidence="6 7">
    <name type="scientific">Fodinicurvata halophila</name>
    <dbReference type="NCBI Taxonomy" id="1419723"/>
    <lineage>
        <taxon>Bacteria</taxon>
        <taxon>Pseudomonadati</taxon>
        <taxon>Pseudomonadota</taxon>
        <taxon>Alphaproteobacteria</taxon>
        <taxon>Rhodospirillales</taxon>
        <taxon>Rhodovibrionaceae</taxon>
        <taxon>Fodinicurvata</taxon>
    </lineage>
</organism>
<evidence type="ECO:0000256" key="1">
    <source>
        <dbReference type="ARBA" id="ARBA00023002"/>
    </source>
</evidence>
<dbReference type="InterPro" id="IPR028427">
    <property type="entry name" value="Met_Sox_Rdtase_MsrB"/>
</dbReference>
<sequence length="134" mass="14898">MTAEKQRSSIDVSHLTPEQREVTQNEGTERPFSGALHDEKRAGTYSCIVCGTPLFSSTHKFDSGTGWPSFWQPIVEDAVGTREDRKLWMSRTETHCGNCGAHQGHVFPDGPEPTGLRYCINSAALDFVPEDKDE</sequence>
<gene>
    <name evidence="3 6" type="primary">msrB</name>
    <name evidence="6" type="ORF">ACFOW6_14385</name>
</gene>
<dbReference type="EMBL" id="JBHSCW010000008">
    <property type="protein sequence ID" value="MFC4352736.1"/>
    <property type="molecule type" value="Genomic_DNA"/>
</dbReference>
<protein>
    <recommendedName>
        <fullName evidence="3">Peptide methionine sulfoxide reductase MsrB</fullName>
        <ecNumber evidence="3">1.8.4.12</ecNumber>
    </recommendedName>
    <alternativeName>
        <fullName evidence="3">Peptide-methionine (R)-S-oxide reductase</fullName>
    </alternativeName>
</protein>
<name>A0ABV8UPQ4_9PROT</name>
<evidence type="ECO:0000256" key="4">
    <source>
        <dbReference type="SAM" id="MobiDB-lite"/>
    </source>
</evidence>
<dbReference type="Gene3D" id="2.170.150.20">
    <property type="entry name" value="Peptide methionine sulfoxide reductase"/>
    <property type="match status" value="1"/>
</dbReference>
<dbReference type="InterPro" id="IPR011057">
    <property type="entry name" value="Mss4-like_sf"/>
</dbReference>
<dbReference type="PROSITE" id="PS51790">
    <property type="entry name" value="MSRB"/>
    <property type="match status" value="1"/>
</dbReference>
<dbReference type="SUPFAM" id="SSF51316">
    <property type="entry name" value="Mss4-like"/>
    <property type="match status" value="1"/>
</dbReference>